<organism evidence="2 3">
    <name type="scientific">Listeria fleischmannii subsp. fleischmannii</name>
    <dbReference type="NCBI Taxonomy" id="1671902"/>
    <lineage>
        <taxon>Bacteria</taxon>
        <taxon>Bacillati</taxon>
        <taxon>Bacillota</taxon>
        <taxon>Bacilli</taxon>
        <taxon>Bacillales</taxon>
        <taxon>Listeriaceae</taxon>
        <taxon>Listeria</taxon>
    </lineage>
</organism>
<dbReference type="InterPro" id="IPR001387">
    <property type="entry name" value="Cro/C1-type_HTH"/>
</dbReference>
<dbReference type="AlphaFoldDB" id="A0A2X3GGS7"/>
<feature type="domain" description="HTH cro/C1-type" evidence="1">
    <location>
        <begin position="46"/>
        <end position="98"/>
    </location>
</feature>
<dbReference type="CDD" id="cd00093">
    <property type="entry name" value="HTH_XRE"/>
    <property type="match status" value="1"/>
</dbReference>
<protein>
    <submittedName>
        <fullName evidence="2">Helix-turn-helix domain</fullName>
    </submittedName>
</protein>
<dbReference type="Gene3D" id="1.10.260.40">
    <property type="entry name" value="lambda repressor-like DNA-binding domains"/>
    <property type="match status" value="1"/>
</dbReference>
<dbReference type="SMART" id="SM00530">
    <property type="entry name" value="HTH_XRE"/>
    <property type="match status" value="1"/>
</dbReference>
<dbReference type="GO" id="GO:0003677">
    <property type="term" value="F:DNA binding"/>
    <property type="evidence" value="ECO:0007669"/>
    <property type="project" value="InterPro"/>
</dbReference>
<dbReference type="SUPFAM" id="SSF47413">
    <property type="entry name" value="lambda repressor-like DNA-binding domains"/>
    <property type="match status" value="1"/>
</dbReference>
<dbReference type="EMBL" id="UAWT01000007">
    <property type="protein sequence ID" value="SQC67348.1"/>
    <property type="molecule type" value="Genomic_DNA"/>
</dbReference>
<evidence type="ECO:0000313" key="3">
    <source>
        <dbReference type="Proteomes" id="UP000250257"/>
    </source>
</evidence>
<accession>A0A2X3GGS7</accession>
<dbReference type="STRING" id="1214117.LFLEISCH_10704"/>
<dbReference type="InterPro" id="IPR010982">
    <property type="entry name" value="Lambda_DNA-bd_dom_sf"/>
</dbReference>
<evidence type="ECO:0000259" key="1">
    <source>
        <dbReference type="PROSITE" id="PS50943"/>
    </source>
</evidence>
<name>A0A2X3GGS7_9LIST</name>
<reference evidence="2 3" key="1">
    <citation type="submission" date="2018-06" db="EMBL/GenBank/DDBJ databases">
        <authorList>
            <consortium name="Pathogen Informatics"/>
            <person name="Doyle S."/>
        </authorList>
    </citation>
    <scope>NUCLEOTIDE SEQUENCE [LARGE SCALE GENOMIC DNA]</scope>
    <source>
        <strain evidence="2 3">NCTC13940</strain>
    </source>
</reference>
<sequence length="175" mass="20652">MLFFYQICLQDNIVTLRVKCQHIFTRMYNYFFVILEWTLMNVFERIQILAKGKDKSLQQIAEDLGFSKNLFYRWKTSSPKGEDLAKVANYFNVSTDYLLGRTEKKYFELTSDEKKDIAEEADEILAGIKDGTNFNFYGEPATPEQLERIRVALTTAMEMNKEEAKKKFTPKKYRD</sequence>
<gene>
    <name evidence="2" type="ORF">NCTC13940_00745</name>
</gene>
<dbReference type="PROSITE" id="PS50943">
    <property type="entry name" value="HTH_CROC1"/>
    <property type="match status" value="1"/>
</dbReference>
<dbReference type="Proteomes" id="UP000250257">
    <property type="component" value="Unassembled WGS sequence"/>
</dbReference>
<proteinExistence type="predicted"/>
<evidence type="ECO:0000313" key="2">
    <source>
        <dbReference type="EMBL" id="SQC67348.1"/>
    </source>
</evidence>